<dbReference type="CDD" id="cd01949">
    <property type="entry name" value="GGDEF"/>
    <property type="match status" value="1"/>
</dbReference>
<keyword evidence="1" id="KW-0812">Transmembrane</keyword>
<keyword evidence="1" id="KW-1133">Transmembrane helix</keyword>
<dbReference type="RefSeq" id="WP_088485208.1">
    <property type="nucleotide sequence ID" value="NZ_NISI01000010.1"/>
</dbReference>
<keyword evidence="1" id="KW-0472">Membrane</keyword>
<dbReference type="Gene3D" id="3.30.450.20">
    <property type="entry name" value="PAS domain"/>
    <property type="match status" value="1"/>
</dbReference>
<dbReference type="SMART" id="SM00304">
    <property type="entry name" value="HAMP"/>
    <property type="match status" value="1"/>
</dbReference>
<evidence type="ECO:0000256" key="1">
    <source>
        <dbReference type="SAM" id="Phobius"/>
    </source>
</evidence>
<dbReference type="CDD" id="cd06225">
    <property type="entry name" value="HAMP"/>
    <property type="match status" value="1"/>
</dbReference>
<name>A0A254N5X9_9BURK</name>
<dbReference type="SUPFAM" id="SSF158472">
    <property type="entry name" value="HAMP domain-like"/>
    <property type="match status" value="1"/>
</dbReference>
<organism evidence="4 5">
    <name type="scientific">Roseateles puraquae</name>
    <dbReference type="NCBI Taxonomy" id="431059"/>
    <lineage>
        <taxon>Bacteria</taxon>
        <taxon>Pseudomonadati</taxon>
        <taxon>Pseudomonadota</taxon>
        <taxon>Betaproteobacteria</taxon>
        <taxon>Burkholderiales</taxon>
        <taxon>Sphaerotilaceae</taxon>
        <taxon>Roseateles</taxon>
    </lineage>
</organism>
<dbReference type="GO" id="GO:0016020">
    <property type="term" value="C:membrane"/>
    <property type="evidence" value="ECO:0007669"/>
    <property type="project" value="InterPro"/>
</dbReference>
<dbReference type="PANTHER" id="PTHR46663:SF2">
    <property type="entry name" value="GGDEF DOMAIN-CONTAINING PROTEIN"/>
    <property type="match status" value="1"/>
</dbReference>
<feature type="transmembrane region" description="Helical" evidence="1">
    <location>
        <begin position="532"/>
        <end position="554"/>
    </location>
</feature>
<feature type="domain" description="GGDEF" evidence="3">
    <location>
        <begin position="451"/>
        <end position="590"/>
    </location>
</feature>
<dbReference type="SUPFAM" id="SSF55073">
    <property type="entry name" value="Nucleotide cyclase"/>
    <property type="match status" value="1"/>
</dbReference>
<dbReference type="Pfam" id="PF00990">
    <property type="entry name" value="GGDEF"/>
    <property type="match status" value="1"/>
</dbReference>
<proteinExistence type="predicted"/>
<dbReference type="EMBL" id="NISI01000010">
    <property type="protein sequence ID" value="OWR02232.1"/>
    <property type="molecule type" value="Genomic_DNA"/>
</dbReference>
<dbReference type="InterPro" id="IPR043128">
    <property type="entry name" value="Rev_trsase/Diguanyl_cyclase"/>
</dbReference>
<dbReference type="SMART" id="SM00267">
    <property type="entry name" value="GGDEF"/>
    <property type="match status" value="1"/>
</dbReference>
<gene>
    <name evidence="4" type="ORF">CDO81_21090</name>
</gene>
<dbReference type="GO" id="GO:0007165">
    <property type="term" value="P:signal transduction"/>
    <property type="evidence" value="ECO:0007669"/>
    <property type="project" value="InterPro"/>
</dbReference>
<dbReference type="PROSITE" id="PS50887">
    <property type="entry name" value="GGDEF"/>
    <property type="match status" value="1"/>
</dbReference>
<dbReference type="Pfam" id="PF22673">
    <property type="entry name" value="MCP-like_PDC_1"/>
    <property type="match status" value="1"/>
</dbReference>
<evidence type="ECO:0000313" key="4">
    <source>
        <dbReference type="EMBL" id="OWR02232.1"/>
    </source>
</evidence>
<dbReference type="OrthoDB" id="9813903at2"/>
<evidence type="ECO:0000259" key="3">
    <source>
        <dbReference type="PROSITE" id="PS50887"/>
    </source>
</evidence>
<sequence>MSLRTLTARLPLRRLLTLPYVALILALVLLVGALSWRAGRDTVDSLSGQLIGEAVSRIQVSLERHLSGADTVLEAAFPTGLPAPDSIAQDLDALRTRFWLATSVHRDPNNYVYYGDRHGHFLGLWRFSEQEAELRLRTAAEGPRTLYRLSGIRGEPRSPTAEDKVFEPRDRPWYQSALASPAALRWTPVYIDFKTADLVVTRTKRIGNDVGEPEGVAATDLPLKQLNALLQGLALTEHAVAMVVEADGQLVAVSRGAHIRSLPSGERERLNAAQSPDTLVASAYAAARNRLAAAPGELGTAPRSSRFDDAEGRRIQLGFSHVAPALGLDWLVIVAVPQADFLAGVQRNFVQAALLAGVGVVTALGLGWAVLGVVTRELRELADAARRVGDGILDEPPEVSRQDELGDLARSFADMQRRLLTDQLTGLSNRSAILRRIEDRVLQQRRRGDHWPFAVMFVDLARIKEVNKRFGHAVGDEVLREVGQRLRAGVRIGDVVARYAGDEFVLLLESVENRADAEAARRHLEASLREPLAALAGVAPADFVIGASFGIALYPDDGLDTETLLRHADADMYARRQQTDSPEPPDATLP</sequence>
<dbReference type="InterPro" id="IPR003660">
    <property type="entry name" value="HAMP_dom"/>
</dbReference>
<evidence type="ECO:0000259" key="2">
    <source>
        <dbReference type="PROSITE" id="PS50885"/>
    </source>
</evidence>
<dbReference type="Gene3D" id="3.30.70.270">
    <property type="match status" value="1"/>
</dbReference>
<dbReference type="InterPro" id="IPR000160">
    <property type="entry name" value="GGDEF_dom"/>
</dbReference>
<feature type="domain" description="HAMP" evidence="2">
    <location>
        <begin position="372"/>
        <end position="424"/>
    </location>
</feature>
<keyword evidence="5" id="KW-1185">Reference proteome</keyword>
<dbReference type="InterPro" id="IPR052163">
    <property type="entry name" value="DGC-Regulatory_Protein"/>
</dbReference>
<evidence type="ECO:0000313" key="5">
    <source>
        <dbReference type="Proteomes" id="UP000197446"/>
    </source>
</evidence>
<dbReference type="AlphaFoldDB" id="A0A254N5X9"/>
<dbReference type="InterPro" id="IPR029787">
    <property type="entry name" value="Nucleotide_cyclase"/>
</dbReference>
<protein>
    <submittedName>
        <fullName evidence="4">Sensor domain-containing diguanylate cyclase</fullName>
    </submittedName>
</protein>
<dbReference type="NCBIfam" id="TIGR00254">
    <property type="entry name" value="GGDEF"/>
    <property type="match status" value="1"/>
</dbReference>
<dbReference type="PANTHER" id="PTHR46663">
    <property type="entry name" value="DIGUANYLATE CYCLASE DGCT-RELATED"/>
    <property type="match status" value="1"/>
</dbReference>
<dbReference type="Gene3D" id="6.10.340.10">
    <property type="match status" value="1"/>
</dbReference>
<reference evidence="4 5" key="1">
    <citation type="journal article" date="2007" name="Int. J. Syst. Evol. Microbiol.">
        <title>Description of Pelomonas aquatica sp. nov. and Pelomonas puraquae sp. nov., isolated from industrial and haemodialysis water.</title>
        <authorList>
            <person name="Gomila M."/>
            <person name="Bowien B."/>
            <person name="Falsen E."/>
            <person name="Moore E.R."/>
            <person name="Lalucat J."/>
        </authorList>
    </citation>
    <scope>NUCLEOTIDE SEQUENCE [LARGE SCALE GENOMIC DNA]</scope>
    <source>
        <strain evidence="4 5">CCUG 52769</strain>
    </source>
</reference>
<dbReference type="PROSITE" id="PS50885">
    <property type="entry name" value="HAMP"/>
    <property type="match status" value="1"/>
</dbReference>
<accession>A0A254N5X9</accession>
<dbReference type="CDD" id="cd18773">
    <property type="entry name" value="PDC1_HK_sensor"/>
    <property type="match status" value="1"/>
</dbReference>
<dbReference type="Pfam" id="PF00672">
    <property type="entry name" value="HAMP"/>
    <property type="match status" value="1"/>
</dbReference>
<comment type="caution">
    <text evidence="4">The sequence shown here is derived from an EMBL/GenBank/DDBJ whole genome shotgun (WGS) entry which is preliminary data.</text>
</comment>
<feature type="transmembrane region" description="Helical" evidence="1">
    <location>
        <begin position="349"/>
        <end position="371"/>
    </location>
</feature>
<dbReference type="Proteomes" id="UP000197446">
    <property type="component" value="Unassembled WGS sequence"/>
</dbReference>